<dbReference type="GO" id="GO:0009253">
    <property type="term" value="P:peptidoglycan catabolic process"/>
    <property type="evidence" value="ECO:0007669"/>
    <property type="project" value="InterPro"/>
</dbReference>
<dbReference type="GO" id="GO:0008745">
    <property type="term" value="F:N-acetylmuramoyl-L-alanine amidase activity"/>
    <property type="evidence" value="ECO:0007669"/>
    <property type="project" value="InterPro"/>
</dbReference>
<dbReference type="AlphaFoldDB" id="E9IZH6"/>
<evidence type="ECO:0000313" key="1">
    <source>
        <dbReference type="EMBL" id="EFZ14027.1"/>
    </source>
</evidence>
<sequence length="148" mass="17583">VSLKIWLENNNITYKTRLHQIPTRITFHDINDDQSLNNIPYDSDHNAVRFHVSLDEKNGLELAPENRKHEHNLRNNKILKTIEKNVPTIKERNSVNAYINDKIKKLQNQKNKILTKIHHTHKNCPKINMRKMEDLKAKLNDIRDKLKI</sequence>
<protein>
    <submittedName>
        <fullName evidence="1">Uncharacterized protein</fullName>
    </submittedName>
</protein>
<proteinExistence type="predicted"/>
<dbReference type="EMBL" id="GL767177">
    <property type="protein sequence ID" value="EFZ14027.1"/>
    <property type="molecule type" value="Genomic_DNA"/>
</dbReference>
<reference evidence="1" key="1">
    <citation type="journal article" date="2011" name="Proc. Natl. Acad. Sci. U.S.A.">
        <title>The genome of the fire ant Solenopsis invicta.</title>
        <authorList>
            <person name="Wurm Y."/>
            <person name="Wang J."/>
            <person name="Riba-Grognuz O."/>
            <person name="Corona M."/>
            <person name="Nygaard S."/>
            <person name="Hunt B.G."/>
            <person name="Ingram K.K."/>
            <person name="Falquet L."/>
            <person name="Nipitwattanaphon M."/>
            <person name="Gotzek D."/>
            <person name="Dijkstra M.B."/>
            <person name="Oettler J."/>
            <person name="Comtesse F."/>
            <person name="Shih C.J."/>
            <person name="Wu W.J."/>
            <person name="Yang C.C."/>
            <person name="Thomas J."/>
            <person name="Beaudoing E."/>
            <person name="Pradervand S."/>
            <person name="Flegel V."/>
            <person name="Cook E.D."/>
            <person name="Fabbretti R."/>
            <person name="Stockinger H."/>
            <person name="Long L."/>
            <person name="Farmerie W.G."/>
            <person name="Oakey J."/>
            <person name="Boomsma J.J."/>
            <person name="Pamilo P."/>
            <person name="Yi S.V."/>
            <person name="Heinze J."/>
            <person name="Goodisman M.A."/>
            <person name="Farinelli L."/>
            <person name="Harshman K."/>
            <person name="Hulo N."/>
            <person name="Cerutti L."/>
            <person name="Xenarios I."/>
            <person name="Shoemaker D."/>
            <person name="Keller L."/>
        </authorList>
    </citation>
    <scope>NUCLEOTIDE SEQUENCE [LARGE SCALE GENOMIC DNA]</scope>
</reference>
<feature type="non-terminal residue" evidence="1">
    <location>
        <position position="1"/>
    </location>
</feature>
<organism>
    <name type="scientific">Solenopsis invicta</name>
    <name type="common">Red imported fire ant</name>
    <name type="synonym">Solenopsis wagneri</name>
    <dbReference type="NCBI Taxonomy" id="13686"/>
    <lineage>
        <taxon>Eukaryota</taxon>
        <taxon>Metazoa</taxon>
        <taxon>Ecdysozoa</taxon>
        <taxon>Arthropoda</taxon>
        <taxon>Hexapoda</taxon>
        <taxon>Insecta</taxon>
        <taxon>Pterygota</taxon>
        <taxon>Neoptera</taxon>
        <taxon>Endopterygota</taxon>
        <taxon>Hymenoptera</taxon>
        <taxon>Apocrita</taxon>
        <taxon>Aculeata</taxon>
        <taxon>Formicoidea</taxon>
        <taxon>Formicidae</taxon>
        <taxon>Myrmicinae</taxon>
        <taxon>Solenopsis</taxon>
    </lineage>
</organism>
<feature type="non-terminal residue" evidence="1">
    <location>
        <position position="148"/>
    </location>
</feature>
<name>E9IZH6_SOLIN</name>
<dbReference type="SUPFAM" id="SSF55846">
    <property type="entry name" value="N-acetylmuramoyl-L-alanine amidase-like"/>
    <property type="match status" value="1"/>
</dbReference>
<dbReference type="HOGENOM" id="CLU_1763494_0_0_1"/>
<accession>E9IZH6</accession>
<gene>
    <name evidence="1" type="ORF">SINV_00637</name>
</gene>
<dbReference type="InterPro" id="IPR036505">
    <property type="entry name" value="Amidase/PGRP_sf"/>
</dbReference>